<dbReference type="Proteomes" id="UP000271241">
    <property type="component" value="Unassembled WGS sequence"/>
</dbReference>
<dbReference type="SUPFAM" id="SSF54495">
    <property type="entry name" value="UBC-like"/>
    <property type="match status" value="1"/>
</dbReference>
<organism evidence="6 7">
    <name type="scientific">Thamnocephalis sphaerospora</name>
    <dbReference type="NCBI Taxonomy" id="78915"/>
    <lineage>
        <taxon>Eukaryota</taxon>
        <taxon>Fungi</taxon>
        <taxon>Fungi incertae sedis</taxon>
        <taxon>Zoopagomycota</taxon>
        <taxon>Zoopagomycotina</taxon>
        <taxon>Zoopagomycetes</taxon>
        <taxon>Zoopagales</taxon>
        <taxon>Sigmoideomycetaceae</taxon>
        <taxon>Thamnocephalis</taxon>
    </lineage>
</organism>
<evidence type="ECO:0000256" key="2">
    <source>
        <dbReference type="ARBA" id="ARBA00022786"/>
    </source>
</evidence>
<dbReference type="InterPro" id="IPR016135">
    <property type="entry name" value="UBQ-conjugating_enzyme/RWD"/>
</dbReference>
<dbReference type="AlphaFoldDB" id="A0A4P9XLG6"/>
<keyword evidence="2 4" id="KW-0833">Ubl conjugation pathway</keyword>
<evidence type="ECO:0000256" key="3">
    <source>
        <dbReference type="PROSITE-ProRule" id="PRU10133"/>
    </source>
</evidence>
<dbReference type="PROSITE" id="PS00183">
    <property type="entry name" value="UBC_1"/>
    <property type="match status" value="1"/>
</dbReference>
<dbReference type="GO" id="GO:0005524">
    <property type="term" value="F:ATP binding"/>
    <property type="evidence" value="ECO:0007669"/>
    <property type="project" value="UniProtKB-UniRule"/>
</dbReference>
<dbReference type="OrthoDB" id="10253686at2759"/>
<dbReference type="STRING" id="78915.A0A4P9XLG6"/>
<keyword evidence="4" id="KW-0067">ATP-binding</keyword>
<keyword evidence="4" id="KW-0547">Nucleotide-binding</keyword>
<dbReference type="GO" id="GO:0016740">
    <property type="term" value="F:transferase activity"/>
    <property type="evidence" value="ECO:0007669"/>
    <property type="project" value="UniProtKB-KW"/>
</dbReference>
<keyword evidence="7" id="KW-1185">Reference proteome</keyword>
<accession>A0A4P9XLG6</accession>
<evidence type="ECO:0000313" key="6">
    <source>
        <dbReference type="EMBL" id="RKP06703.1"/>
    </source>
</evidence>
<dbReference type="Gene3D" id="3.10.110.10">
    <property type="entry name" value="Ubiquitin Conjugating Enzyme"/>
    <property type="match status" value="1"/>
</dbReference>
<evidence type="ECO:0000256" key="4">
    <source>
        <dbReference type="RuleBase" id="RU362109"/>
    </source>
</evidence>
<dbReference type="InterPro" id="IPR023313">
    <property type="entry name" value="UBQ-conjugating_AS"/>
</dbReference>
<gene>
    <name evidence="6" type="ORF">THASP1DRAFT_25032</name>
</gene>
<evidence type="ECO:0000259" key="5">
    <source>
        <dbReference type="PROSITE" id="PS50127"/>
    </source>
</evidence>
<dbReference type="Pfam" id="PF00179">
    <property type="entry name" value="UQ_con"/>
    <property type="match status" value="1"/>
</dbReference>
<dbReference type="PANTHER" id="PTHR24067">
    <property type="entry name" value="UBIQUITIN-CONJUGATING ENZYME E2"/>
    <property type="match status" value="1"/>
</dbReference>
<comment type="similarity">
    <text evidence="4">Belongs to the ubiquitin-conjugating enzyme family.</text>
</comment>
<dbReference type="PROSITE" id="PS50127">
    <property type="entry name" value="UBC_2"/>
    <property type="match status" value="1"/>
</dbReference>
<evidence type="ECO:0000256" key="1">
    <source>
        <dbReference type="ARBA" id="ARBA00022679"/>
    </source>
</evidence>
<dbReference type="CDD" id="cd23791">
    <property type="entry name" value="UBCc_UBE2C"/>
    <property type="match status" value="1"/>
</dbReference>
<dbReference type="InterPro" id="IPR000608">
    <property type="entry name" value="UBC"/>
</dbReference>
<keyword evidence="1" id="KW-0808">Transferase</keyword>
<sequence>MSAMNGASRSSGMETATASASVTKRLQNELMQLMMAGMDGISAFPDGDNLLKWAGTITGPAGTVYSGLVFKISMLFPANYPYSAPAVYFESTCYHPNVDLQGNICLDILKEQWSAVYNVQTILLSLQSLLGEPNNDSPLNTEAAELWENQEAFRVQLMKTYKPPAL</sequence>
<feature type="domain" description="UBC core" evidence="5">
    <location>
        <begin position="21"/>
        <end position="166"/>
    </location>
</feature>
<dbReference type="SMART" id="SM00212">
    <property type="entry name" value="UBCc"/>
    <property type="match status" value="1"/>
</dbReference>
<feature type="active site" description="Glycyl thioester intermediate" evidence="3">
    <location>
        <position position="105"/>
    </location>
</feature>
<name>A0A4P9XLG6_9FUNG</name>
<dbReference type="EMBL" id="KZ992833">
    <property type="protein sequence ID" value="RKP06703.1"/>
    <property type="molecule type" value="Genomic_DNA"/>
</dbReference>
<evidence type="ECO:0000313" key="7">
    <source>
        <dbReference type="Proteomes" id="UP000271241"/>
    </source>
</evidence>
<dbReference type="InterPro" id="IPR050113">
    <property type="entry name" value="Ub_conjugating_enzyme"/>
</dbReference>
<protein>
    <submittedName>
        <fullName evidence="6">Ubiquitin-conjugating enzyme E2 C</fullName>
    </submittedName>
</protein>
<reference evidence="7" key="1">
    <citation type="journal article" date="2018" name="Nat. Microbiol.">
        <title>Leveraging single-cell genomics to expand the fungal tree of life.</title>
        <authorList>
            <person name="Ahrendt S.R."/>
            <person name="Quandt C.A."/>
            <person name="Ciobanu D."/>
            <person name="Clum A."/>
            <person name="Salamov A."/>
            <person name="Andreopoulos B."/>
            <person name="Cheng J.F."/>
            <person name="Woyke T."/>
            <person name="Pelin A."/>
            <person name="Henrissat B."/>
            <person name="Reynolds N.K."/>
            <person name="Benny G.L."/>
            <person name="Smith M.E."/>
            <person name="James T.Y."/>
            <person name="Grigoriev I.V."/>
        </authorList>
    </citation>
    <scope>NUCLEOTIDE SEQUENCE [LARGE SCALE GENOMIC DNA]</scope>
    <source>
        <strain evidence="7">RSA 1356</strain>
    </source>
</reference>
<proteinExistence type="inferred from homology"/>